<evidence type="ECO:0000259" key="3">
    <source>
        <dbReference type="Pfam" id="PF00892"/>
    </source>
</evidence>
<feature type="transmembrane region" description="Helical" evidence="2">
    <location>
        <begin position="90"/>
        <end position="112"/>
    </location>
</feature>
<evidence type="ECO:0000256" key="1">
    <source>
        <dbReference type="ARBA" id="ARBA00007362"/>
    </source>
</evidence>
<dbReference type="EMBL" id="WJBD01000025">
    <property type="protein sequence ID" value="MBC3889797.1"/>
    <property type="molecule type" value="Genomic_DNA"/>
</dbReference>
<proteinExistence type="inferred from homology"/>
<evidence type="ECO:0000313" key="5">
    <source>
        <dbReference type="Proteomes" id="UP000616595"/>
    </source>
</evidence>
<reference evidence="4" key="2">
    <citation type="submission" date="2020-10" db="EMBL/GenBank/DDBJ databases">
        <title>Comparative genomics of the Acetobacterium genus.</title>
        <authorList>
            <person name="Marshall C."/>
            <person name="May H."/>
            <person name="Norman S."/>
        </authorList>
    </citation>
    <scope>NUCLEOTIDE SEQUENCE</scope>
    <source>
        <strain evidence="4">DER-2019</strain>
    </source>
</reference>
<feature type="domain" description="EamA" evidence="3">
    <location>
        <begin position="7"/>
        <end position="139"/>
    </location>
</feature>
<gene>
    <name evidence="4" type="ORF">GH810_15950</name>
</gene>
<dbReference type="Gene3D" id="1.10.3730.20">
    <property type="match status" value="1"/>
</dbReference>
<reference evidence="4" key="1">
    <citation type="submission" date="2019-10" db="EMBL/GenBank/DDBJ databases">
        <authorList>
            <person name="Ross D.E."/>
            <person name="Gulliver D."/>
        </authorList>
    </citation>
    <scope>NUCLEOTIDE SEQUENCE</scope>
    <source>
        <strain evidence="4">DER-2019</strain>
    </source>
</reference>
<dbReference type="OrthoDB" id="2294582at2"/>
<dbReference type="AlphaFoldDB" id="A0A923HZ32"/>
<dbReference type="Pfam" id="PF00892">
    <property type="entry name" value="EamA"/>
    <property type="match status" value="1"/>
</dbReference>
<evidence type="ECO:0000313" key="4">
    <source>
        <dbReference type="EMBL" id="MBC3889797.1"/>
    </source>
</evidence>
<evidence type="ECO:0000256" key="2">
    <source>
        <dbReference type="SAM" id="Phobius"/>
    </source>
</evidence>
<organism evidence="4 5">
    <name type="scientific">Acetobacterium paludosum</name>
    <dbReference type="NCBI Taxonomy" id="52693"/>
    <lineage>
        <taxon>Bacteria</taxon>
        <taxon>Bacillati</taxon>
        <taxon>Bacillota</taxon>
        <taxon>Clostridia</taxon>
        <taxon>Eubacteriales</taxon>
        <taxon>Eubacteriaceae</taxon>
        <taxon>Acetobacterium</taxon>
    </lineage>
</organism>
<keyword evidence="2" id="KW-1133">Transmembrane helix</keyword>
<comment type="caution">
    <text evidence="4">The sequence shown here is derived from an EMBL/GenBank/DDBJ whole genome shotgun (WGS) entry which is preliminary data.</text>
</comment>
<keyword evidence="2" id="KW-0812">Transmembrane</keyword>
<dbReference type="Proteomes" id="UP000616595">
    <property type="component" value="Unassembled WGS sequence"/>
</dbReference>
<dbReference type="InterPro" id="IPR000620">
    <property type="entry name" value="EamA_dom"/>
</dbReference>
<feature type="transmembrane region" description="Helical" evidence="2">
    <location>
        <begin position="31"/>
        <end position="53"/>
    </location>
</feature>
<accession>A0A923HZ32</accession>
<sequence>MTFYLPVFLIVAANVFYNICAKSIPETVNPFLSLLVTYLVSALVTLILLFVTGLDENFTDAIKKINWSSVILGISVVALEFGYITAYRVGWNVSICSVVANIALAVLLVPIGILFYKEVLTMSQLIGIILCMAGLFFINQ</sequence>
<feature type="transmembrane region" description="Helical" evidence="2">
    <location>
        <begin position="65"/>
        <end position="84"/>
    </location>
</feature>
<dbReference type="GO" id="GO:0016020">
    <property type="term" value="C:membrane"/>
    <property type="evidence" value="ECO:0007669"/>
    <property type="project" value="InterPro"/>
</dbReference>
<keyword evidence="5" id="KW-1185">Reference proteome</keyword>
<name>A0A923HZ32_9FIRM</name>
<protein>
    <submittedName>
        <fullName evidence="4">EamA family transporter</fullName>
    </submittedName>
</protein>
<comment type="similarity">
    <text evidence="1">Belongs to the EamA transporter family.</text>
</comment>
<feature type="transmembrane region" description="Helical" evidence="2">
    <location>
        <begin position="119"/>
        <end position="138"/>
    </location>
</feature>
<keyword evidence="2" id="KW-0472">Membrane</keyword>